<organism evidence="2 3">
    <name type="scientific">Escallonia herrerae</name>
    <dbReference type="NCBI Taxonomy" id="1293975"/>
    <lineage>
        <taxon>Eukaryota</taxon>
        <taxon>Viridiplantae</taxon>
        <taxon>Streptophyta</taxon>
        <taxon>Embryophyta</taxon>
        <taxon>Tracheophyta</taxon>
        <taxon>Spermatophyta</taxon>
        <taxon>Magnoliopsida</taxon>
        <taxon>eudicotyledons</taxon>
        <taxon>Gunneridae</taxon>
        <taxon>Pentapetalae</taxon>
        <taxon>asterids</taxon>
        <taxon>campanulids</taxon>
        <taxon>Escalloniales</taxon>
        <taxon>Escalloniaceae</taxon>
        <taxon>Escallonia</taxon>
    </lineage>
</organism>
<dbReference type="InterPro" id="IPR043502">
    <property type="entry name" value="DNA/RNA_pol_sf"/>
</dbReference>
<sequence length="532" mass="59687">MDTPLYGFSNHPVAAEGIIALPVTIGIPPAQANFMLDFVVVKVPSAYNAILGRPALNQLQAVVSTYHLKMKFPTEHGIGEVKGDQTTARQCYVTSCRGLPTRHRGQPGEIDTIHAIKPPKTIKQVQEPTRRVATMGRFISKSAERCLPFFRAIRKAKDFTWTEECQRSFEELKQYLVSPPFLTKPVSGEDLFLYLSVSEVAVSLVLIREAEGKQKPVYYVQALSDFIVECTMPEDLPQLILSEASDSWLLYDDGSSKIVLKSQRGGLRVKRSSRRNLWATLGQKNSGPQDLEARLLLAKDAKGRGLSINLYFTSVAYPQSNGQTENMNRSILQGLKKKLDEAKGAWVDELPKVLWAYRTTPHSVTEETPFLLCFGTEALLPVEVSLPTVRVLQFSKEGNETNLRGNLDLLDEVRAQALDRVISTKQRVARHYNRKVRTRIFRVGDLVLRKLEVSNPKAAIGKLSPNWEGRYKVTKLSKHIRILHLKVFDLKEASLALGRFFVGLSVMGHIHRHCEPVQHLAVIAVCLKTKEG</sequence>
<dbReference type="InterPro" id="IPR043128">
    <property type="entry name" value="Rev_trsase/Diguanyl_cyclase"/>
</dbReference>
<comment type="caution">
    <text evidence="2">The sequence shown here is derived from an EMBL/GenBank/DDBJ whole genome shotgun (WGS) entry which is preliminary data.</text>
</comment>
<dbReference type="Gene3D" id="3.30.70.270">
    <property type="match status" value="1"/>
</dbReference>
<feature type="domain" description="Reverse transcriptase/retrotransposon-derived protein RNase H-like" evidence="1">
    <location>
        <begin position="161"/>
        <end position="220"/>
    </location>
</feature>
<evidence type="ECO:0000313" key="2">
    <source>
        <dbReference type="EMBL" id="KAK3038382.1"/>
    </source>
</evidence>
<dbReference type="SUPFAM" id="SSF53098">
    <property type="entry name" value="Ribonuclease H-like"/>
    <property type="match status" value="1"/>
</dbReference>
<evidence type="ECO:0000313" key="3">
    <source>
        <dbReference type="Proteomes" id="UP001188597"/>
    </source>
</evidence>
<dbReference type="PANTHER" id="PTHR48475">
    <property type="entry name" value="RIBONUCLEASE H"/>
    <property type="match status" value="1"/>
</dbReference>
<dbReference type="InterPro" id="IPR041577">
    <property type="entry name" value="RT_RNaseH_2"/>
</dbReference>
<dbReference type="GO" id="GO:0003676">
    <property type="term" value="F:nucleic acid binding"/>
    <property type="evidence" value="ECO:0007669"/>
    <property type="project" value="InterPro"/>
</dbReference>
<reference evidence="2" key="1">
    <citation type="submission" date="2022-12" db="EMBL/GenBank/DDBJ databases">
        <title>Draft genome assemblies for two species of Escallonia (Escalloniales).</title>
        <authorList>
            <person name="Chanderbali A."/>
            <person name="Dervinis C."/>
            <person name="Anghel I."/>
            <person name="Soltis D."/>
            <person name="Soltis P."/>
            <person name="Zapata F."/>
        </authorList>
    </citation>
    <scope>NUCLEOTIDE SEQUENCE</scope>
    <source>
        <strain evidence="2">UCBG64.0493</strain>
        <tissue evidence="2">Leaf</tissue>
    </source>
</reference>
<accession>A0AA88X1W9</accession>
<dbReference type="SUPFAM" id="SSF56672">
    <property type="entry name" value="DNA/RNA polymerases"/>
    <property type="match status" value="1"/>
</dbReference>
<dbReference type="InterPro" id="IPR012337">
    <property type="entry name" value="RNaseH-like_sf"/>
</dbReference>
<protein>
    <recommendedName>
        <fullName evidence="1">Reverse transcriptase/retrotransposon-derived protein RNase H-like domain-containing protein</fullName>
    </recommendedName>
</protein>
<proteinExistence type="predicted"/>
<dbReference type="PANTHER" id="PTHR48475:SF2">
    <property type="entry name" value="RIBONUCLEASE H"/>
    <property type="match status" value="1"/>
</dbReference>
<keyword evidence="3" id="KW-1185">Reference proteome</keyword>
<evidence type="ECO:0000259" key="1">
    <source>
        <dbReference type="Pfam" id="PF17919"/>
    </source>
</evidence>
<dbReference type="EMBL" id="JAVXUP010000097">
    <property type="protein sequence ID" value="KAK3038382.1"/>
    <property type="molecule type" value="Genomic_DNA"/>
</dbReference>
<dbReference type="AlphaFoldDB" id="A0AA88X1W9"/>
<dbReference type="Proteomes" id="UP001188597">
    <property type="component" value="Unassembled WGS sequence"/>
</dbReference>
<name>A0AA88X1W9_9ASTE</name>
<dbReference type="Pfam" id="PF17919">
    <property type="entry name" value="RT_RNaseH_2"/>
    <property type="match status" value="1"/>
</dbReference>
<dbReference type="Gene3D" id="3.30.420.10">
    <property type="entry name" value="Ribonuclease H-like superfamily/Ribonuclease H"/>
    <property type="match status" value="1"/>
</dbReference>
<gene>
    <name evidence="2" type="ORF">RJ639_030282</name>
</gene>
<dbReference type="InterPro" id="IPR036397">
    <property type="entry name" value="RNaseH_sf"/>
</dbReference>